<dbReference type="Gene3D" id="1.10.287.3240">
    <property type="match status" value="1"/>
</dbReference>
<evidence type="ECO:0000256" key="2">
    <source>
        <dbReference type="ARBA" id="ARBA00022448"/>
    </source>
</evidence>
<organism evidence="4 5">
    <name type="scientific">Giardia muris</name>
    <dbReference type="NCBI Taxonomy" id="5742"/>
    <lineage>
        <taxon>Eukaryota</taxon>
        <taxon>Metamonada</taxon>
        <taxon>Diplomonadida</taxon>
        <taxon>Hexamitidae</taxon>
        <taxon>Giardiinae</taxon>
        <taxon>Giardia</taxon>
    </lineage>
</organism>
<dbReference type="NCBIfam" id="TIGR00309">
    <property type="entry name" value="V_ATPase_subD"/>
    <property type="match status" value="1"/>
</dbReference>
<dbReference type="EMBL" id="VDLU01000005">
    <property type="protein sequence ID" value="TNJ26648.1"/>
    <property type="molecule type" value="Genomic_DNA"/>
</dbReference>
<protein>
    <submittedName>
        <fullName evidence="4">Vacuolar ATP synthase subunit D</fullName>
    </submittedName>
</protein>
<keyword evidence="3" id="KW-0406">Ion transport</keyword>
<dbReference type="Pfam" id="PF01813">
    <property type="entry name" value="ATP-synt_D"/>
    <property type="match status" value="1"/>
</dbReference>
<dbReference type="Proteomes" id="UP000315496">
    <property type="component" value="Chromosome 5"/>
</dbReference>
<comment type="caution">
    <text evidence="4">The sequence shown here is derived from an EMBL/GenBank/DDBJ whole genome shotgun (WGS) entry which is preliminary data.</text>
</comment>
<evidence type="ECO:0000256" key="1">
    <source>
        <dbReference type="ARBA" id="ARBA00005850"/>
    </source>
</evidence>
<sequence length="253" mass="27728">MSEQRLNVLPTKMQLAALKQRRAASERGHSLLKKKLDAMTLQYRALVSQLADARESMLGALREANWALSMAQRSTTHVDLYSELASNLEATPRLTVQATAHNVAGVRVSSFTLCDFGGRALDEAYFAAAGRAEGLALGLATNLSQLADARQRWLHALSAMVFVAGLQRSCTDLGAEIKVTSRRVNAIEYLLLPRIENTISWISDSLDENEREEFARIKKVADGRRAAAEAERQADEAADAVVVDAADDQDILF</sequence>
<keyword evidence="2" id="KW-0813">Transport</keyword>
<proteinExistence type="inferred from homology"/>
<name>A0A4Z1SSL1_GIAMU</name>
<dbReference type="GO" id="GO:0046961">
    <property type="term" value="F:proton-transporting ATPase activity, rotational mechanism"/>
    <property type="evidence" value="ECO:0007669"/>
    <property type="project" value="InterPro"/>
</dbReference>
<reference evidence="4 5" key="1">
    <citation type="submission" date="2019-05" db="EMBL/GenBank/DDBJ databases">
        <title>The compact genome of Giardia muris reveals important steps in the evolution of intestinal protozoan parasites.</title>
        <authorList>
            <person name="Xu F."/>
            <person name="Jimenez-Gonzalez A."/>
            <person name="Einarsson E."/>
            <person name="Astvaldsson A."/>
            <person name="Peirasmaki D."/>
            <person name="Eckmann L."/>
            <person name="Andersson J.O."/>
            <person name="Svard S.G."/>
            <person name="Jerlstrom-Hultqvist J."/>
        </authorList>
    </citation>
    <scope>NUCLEOTIDE SEQUENCE [LARGE SCALE GENOMIC DNA]</scope>
    <source>
        <strain evidence="4 5">Roberts-Thomson</strain>
    </source>
</reference>
<dbReference type="OrthoDB" id="7676488at2759"/>
<dbReference type="PANTHER" id="PTHR11671">
    <property type="entry name" value="V-TYPE ATP SYNTHASE SUBUNIT D"/>
    <property type="match status" value="1"/>
</dbReference>
<comment type="similarity">
    <text evidence="1">Belongs to the V-ATPase D subunit family.</text>
</comment>
<evidence type="ECO:0000313" key="4">
    <source>
        <dbReference type="EMBL" id="TNJ26648.1"/>
    </source>
</evidence>
<evidence type="ECO:0000313" key="5">
    <source>
        <dbReference type="Proteomes" id="UP000315496"/>
    </source>
</evidence>
<evidence type="ECO:0000256" key="3">
    <source>
        <dbReference type="ARBA" id="ARBA00023065"/>
    </source>
</evidence>
<dbReference type="AlphaFoldDB" id="A0A4Z1SSL1"/>
<dbReference type="InterPro" id="IPR002699">
    <property type="entry name" value="V_ATPase_D"/>
</dbReference>
<keyword evidence="5" id="KW-1185">Reference proteome</keyword>
<accession>A0A4Z1SSL1</accession>
<gene>
    <name evidence="4" type="ORF">GMRT_13763</name>
</gene>
<dbReference type="VEuPathDB" id="GiardiaDB:GMRT_13763"/>